<accession>A0A1C7PBB2</accession>
<dbReference type="RefSeq" id="WP_067776619.1">
    <property type="nucleotide sequence ID" value="NZ_LIGX01000029.1"/>
</dbReference>
<keyword evidence="2" id="KW-1185">Reference proteome</keyword>
<proteinExistence type="predicted"/>
<evidence type="ECO:0000313" key="2">
    <source>
        <dbReference type="Proteomes" id="UP000176204"/>
    </source>
</evidence>
<organism evidence="1 2">
    <name type="scientific">Akkermansia glycaniphila</name>
    <dbReference type="NCBI Taxonomy" id="1679444"/>
    <lineage>
        <taxon>Bacteria</taxon>
        <taxon>Pseudomonadati</taxon>
        <taxon>Verrucomicrobiota</taxon>
        <taxon>Verrucomicrobiia</taxon>
        <taxon>Verrucomicrobiales</taxon>
        <taxon>Akkermansiaceae</taxon>
        <taxon>Akkermansia</taxon>
    </lineage>
</organism>
<dbReference type="AlphaFoldDB" id="A0A1C7PBB2"/>
<protein>
    <submittedName>
        <fullName evidence="1">Lambda repressor-like dna-binding domain</fullName>
    </submittedName>
</protein>
<dbReference type="Gene3D" id="1.10.260.40">
    <property type="entry name" value="lambda repressor-like DNA-binding domains"/>
    <property type="match status" value="1"/>
</dbReference>
<gene>
    <name evidence="1" type="ORF">PYTT_2434</name>
</gene>
<dbReference type="InterPro" id="IPR010982">
    <property type="entry name" value="Lambda_DNA-bd_dom_sf"/>
</dbReference>
<dbReference type="GO" id="GO:0003677">
    <property type="term" value="F:DNA binding"/>
    <property type="evidence" value="ECO:0007669"/>
    <property type="project" value="UniProtKB-KW"/>
</dbReference>
<dbReference type="KEGG" id="agl:PYTT_2434"/>
<dbReference type="Proteomes" id="UP000176204">
    <property type="component" value="Chromosome I"/>
</dbReference>
<evidence type="ECO:0000313" key="1">
    <source>
        <dbReference type="EMBL" id="SEH99816.1"/>
    </source>
</evidence>
<reference evidence="2" key="1">
    <citation type="submission" date="2016-09" db="EMBL/GenBank/DDBJ databases">
        <authorList>
            <person name="Koehorst J."/>
        </authorList>
    </citation>
    <scope>NUCLEOTIDE SEQUENCE [LARGE SCALE GENOMIC DNA]</scope>
</reference>
<keyword evidence="1" id="KW-0238">DNA-binding</keyword>
<dbReference type="EMBL" id="LT629973">
    <property type="protein sequence ID" value="SEH99816.1"/>
    <property type="molecule type" value="Genomic_DNA"/>
</dbReference>
<sequence length="122" mass="13231">MSREGEQAAFKSEVKQWLKSHGLGYKWLAEQCGISEITVRNWMSQKAVPVLKQRLVRRIIDRAPAAPGEAGQGMVPGVEVDAALSLTVKVSPEVYRKLEEKALQEGASIGSMLARAISGLVG</sequence>
<name>A0A1C7PBB2_9BACT</name>
<dbReference type="OrthoDB" id="199473at2"/>
<dbReference type="STRING" id="1679444.PYTT_2434"/>